<sequence length="67" mass="7569">MIPRRRAVNIPARRSEHGAYRAQAVLRCKKAAFGRPPSAFATHRHLPPKLISRAQDPFDPQPYPAEP</sequence>
<keyword evidence="3" id="KW-1185">Reference proteome</keyword>
<name>A0A1D7TVT8_9HYPH</name>
<organism evidence="2 3">
    <name type="scientific">Bosea vaviloviae</name>
    <dbReference type="NCBI Taxonomy" id="1526658"/>
    <lineage>
        <taxon>Bacteria</taxon>
        <taxon>Pseudomonadati</taxon>
        <taxon>Pseudomonadota</taxon>
        <taxon>Alphaproteobacteria</taxon>
        <taxon>Hyphomicrobiales</taxon>
        <taxon>Boseaceae</taxon>
        <taxon>Bosea</taxon>
    </lineage>
</organism>
<protein>
    <submittedName>
        <fullName evidence="2">Uncharacterized protein</fullName>
    </submittedName>
</protein>
<dbReference type="STRING" id="1526658.BHK69_00840"/>
<dbReference type="AlphaFoldDB" id="A0A1D7TVT8"/>
<evidence type="ECO:0000313" key="2">
    <source>
        <dbReference type="EMBL" id="AOO79233.1"/>
    </source>
</evidence>
<accession>A0A1D7TVT8</accession>
<evidence type="ECO:0000256" key="1">
    <source>
        <dbReference type="SAM" id="MobiDB-lite"/>
    </source>
</evidence>
<proteinExistence type="predicted"/>
<feature type="region of interest" description="Disordered" evidence="1">
    <location>
        <begin position="39"/>
        <end position="67"/>
    </location>
</feature>
<reference evidence="2 3" key="1">
    <citation type="journal article" date="2015" name="Antonie Van Leeuwenhoek">
        <title>Bosea vaviloviae sp. nov., a new species of slow-growing rhizobia isolated from nodules of the relict species Vavilovia formosa (Stev.) Fed.</title>
        <authorList>
            <person name="Safronova V.I."/>
            <person name="Kuznetsova I.G."/>
            <person name="Sazanova A.L."/>
            <person name="Kimeklis A.K."/>
            <person name="Belimov A.A."/>
            <person name="Andronov E.E."/>
            <person name="Pinaev A.G."/>
            <person name="Chizhevskaya E.P."/>
            <person name="Pukhaev A.R."/>
            <person name="Popov K.P."/>
            <person name="Willems A."/>
            <person name="Tikhonovich I.A."/>
        </authorList>
    </citation>
    <scope>NUCLEOTIDE SEQUENCE [LARGE SCALE GENOMIC DNA]</scope>
    <source>
        <strain evidence="2 3">Vaf18</strain>
    </source>
</reference>
<dbReference type="Proteomes" id="UP000094969">
    <property type="component" value="Chromosome"/>
</dbReference>
<dbReference type="EMBL" id="CP017147">
    <property type="protein sequence ID" value="AOO79233.1"/>
    <property type="molecule type" value="Genomic_DNA"/>
</dbReference>
<gene>
    <name evidence="2" type="ORF">BHK69_00840</name>
</gene>
<dbReference type="KEGG" id="bvv:BHK69_00840"/>
<evidence type="ECO:0000313" key="3">
    <source>
        <dbReference type="Proteomes" id="UP000094969"/>
    </source>
</evidence>